<evidence type="ECO:0000256" key="6">
    <source>
        <dbReference type="HAMAP-Rule" id="MF_01363"/>
    </source>
</evidence>
<evidence type="ECO:0000256" key="4">
    <source>
        <dbReference type="ARBA" id="ARBA00022980"/>
    </source>
</evidence>
<evidence type="ECO:0000313" key="8">
    <source>
        <dbReference type="EMBL" id="MBL0387047.1"/>
    </source>
</evidence>
<sequence>MYAIVQTGGKQYKVAEGDVLFIEKLEAEDGAVVTLDHVLLVSKENGVVVGSPTVAGATVSAKVLKHGKAKKILVFKYKSKKNYRRKQGHRQPYTQVQIEKINA</sequence>
<dbReference type="SUPFAM" id="SSF141091">
    <property type="entry name" value="L21p-like"/>
    <property type="match status" value="1"/>
</dbReference>
<dbReference type="InterPro" id="IPR028909">
    <property type="entry name" value="bL21-like"/>
</dbReference>
<keyword evidence="5 6" id="KW-0687">Ribonucleoprotein</keyword>
<dbReference type="PANTHER" id="PTHR21349">
    <property type="entry name" value="50S RIBOSOMAL PROTEIN L21"/>
    <property type="match status" value="1"/>
</dbReference>
<evidence type="ECO:0000256" key="3">
    <source>
        <dbReference type="ARBA" id="ARBA00022884"/>
    </source>
</evidence>
<proteinExistence type="inferred from homology"/>
<protein>
    <recommendedName>
        <fullName evidence="6">Large ribosomal subunit protein bL21</fullName>
    </recommendedName>
</protein>
<organism evidence="8 9">
    <name type="scientific">Tumebacillus amylolyticus</name>
    <dbReference type="NCBI Taxonomy" id="2801339"/>
    <lineage>
        <taxon>Bacteria</taxon>
        <taxon>Bacillati</taxon>
        <taxon>Bacillota</taxon>
        <taxon>Bacilli</taxon>
        <taxon>Bacillales</taxon>
        <taxon>Alicyclobacillaceae</taxon>
        <taxon>Tumebacillus</taxon>
    </lineage>
</organism>
<dbReference type="RefSeq" id="WP_201634655.1">
    <property type="nucleotide sequence ID" value="NZ_JAEQNB010000003.1"/>
</dbReference>
<dbReference type="InterPro" id="IPR001787">
    <property type="entry name" value="Ribosomal_bL21"/>
</dbReference>
<gene>
    <name evidence="6 8" type="primary">rplU</name>
    <name evidence="8" type="ORF">JJB07_10330</name>
</gene>
<dbReference type="HAMAP" id="MF_01363">
    <property type="entry name" value="Ribosomal_bL21"/>
    <property type="match status" value="1"/>
</dbReference>
<dbReference type="InterPro" id="IPR018258">
    <property type="entry name" value="Ribosomal_bL21_CS"/>
</dbReference>
<dbReference type="InterPro" id="IPR036164">
    <property type="entry name" value="bL21-like_sf"/>
</dbReference>
<dbReference type="NCBIfam" id="TIGR00061">
    <property type="entry name" value="L21"/>
    <property type="match status" value="1"/>
</dbReference>
<comment type="function">
    <text evidence="6 7">This protein binds to 23S rRNA in the presence of protein L20.</text>
</comment>
<name>A0ABS1J9V3_9BACL</name>
<evidence type="ECO:0000256" key="1">
    <source>
        <dbReference type="ARBA" id="ARBA00008563"/>
    </source>
</evidence>
<comment type="subunit">
    <text evidence="6">Part of the 50S ribosomal subunit. Contacts protein L20.</text>
</comment>
<dbReference type="Pfam" id="PF00829">
    <property type="entry name" value="Ribosomal_L21p"/>
    <property type="match status" value="1"/>
</dbReference>
<keyword evidence="3 6" id="KW-0694">RNA-binding</keyword>
<accession>A0ABS1J9V3</accession>
<dbReference type="PANTHER" id="PTHR21349:SF0">
    <property type="entry name" value="LARGE RIBOSOMAL SUBUNIT PROTEIN BL21M"/>
    <property type="match status" value="1"/>
</dbReference>
<dbReference type="EMBL" id="JAEQNB010000003">
    <property type="protein sequence ID" value="MBL0387047.1"/>
    <property type="molecule type" value="Genomic_DNA"/>
</dbReference>
<evidence type="ECO:0000256" key="5">
    <source>
        <dbReference type="ARBA" id="ARBA00023274"/>
    </source>
</evidence>
<comment type="similarity">
    <text evidence="1 6 7">Belongs to the bacterial ribosomal protein bL21 family.</text>
</comment>
<comment type="caution">
    <text evidence="8">The sequence shown here is derived from an EMBL/GenBank/DDBJ whole genome shotgun (WGS) entry which is preliminary data.</text>
</comment>
<keyword evidence="4 6" id="KW-0689">Ribosomal protein</keyword>
<keyword evidence="2 6" id="KW-0699">rRNA-binding</keyword>
<dbReference type="Proteomes" id="UP000602284">
    <property type="component" value="Unassembled WGS sequence"/>
</dbReference>
<evidence type="ECO:0000256" key="7">
    <source>
        <dbReference type="RuleBase" id="RU000562"/>
    </source>
</evidence>
<evidence type="ECO:0000313" key="9">
    <source>
        <dbReference type="Proteomes" id="UP000602284"/>
    </source>
</evidence>
<dbReference type="GO" id="GO:0005840">
    <property type="term" value="C:ribosome"/>
    <property type="evidence" value="ECO:0007669"/>
    <property type="project" value="UniProtKB-KW"/>
</dbReference>
<dbReference type="PROSITE" id="PS01169">
    <property type="entry name" value="RIBOSOMAL_L21"/>
    <property type="match status" value="1"/>
</dbReference>
<keyword evidence="9" id="KW-1185">Reference proteome</keyword>
<reference evidence="8 9" key="1">
    <citation type="submission" date="2021-01" db="EMBL/GenBank/DDBJ databases">
        <title>Tumebacillus sp. strain ITR2 16S ribosomal RNA gene Genome sequencing and assembly.</title>
        <authorList>
            <person name="Kang M."/>
        </authorList>
    </citation>
    <scope>NUCLEOTIDE SEQUENCE [LARGE SCALE GENOMIC DNA]</scope>
    <source>
        <strain evidence="8 9">ITR2</strain>
    </source>
</reference>
<evidence type="ECO:0000256" key="2">
    <source>
        <dbReference type="ARBA" id="ARBA00022730"/>
    </source>
</evidence>